<gene>
    <name evidence="1" type="ORF">Afil01_30050</name>
</gene>
<evidence type="ECO:0008006" key="3">
    <source>
        <dbReference type="Google" id="ProtNLM"/>
    </source>
</evidence>
<dbReference type="Proteomes" id="UP001165079">
    <property type="component" value="Unassembled WGS sequence"/>
</dbReference>
<accession>A0A9W6SL16</accession>
<dbReference type="EMBL" id="BSTX01000002">
    <property type="protein sequence ID" value="GLZ78198.1"/>
    <property type="molecule type" value="Genomic_DNA"/>
</dbReference>
<name>A0A9W6SL16_9ACTN</name>
<keyword evidence="2" id="KW-1185">Reference proteome</keyword>
<evidence type="ECO:0000313" key="1">
    <source>
        <dbReference type="EMBL" id="GLZ78198.1"/>
    </source>
</evidence>
<sequence>MTHTRTWIKPEGAEYASIDLAADHLIATGTAVGGDPMPYRLTYRLTTTHGWVTSRLLVETEGGSWRRRLDLRHHDGTWTIDTEADGSPDLPPPGGDPAALTGALDCDLGLSPLTNTMPVLRAGLLHGGGPVDFLMAWVSVPDLAVVPSTQTYTFVRRLDDGASVRFASPGFTREVEFDASGLVRDYPSIGRAV</sequence>
<dbReference type="Pfam" id="PF06475">
    <property type="entry name" value="Glycolipid_bind"/>
    <property type="match status" value="1"/>
</dbReference>
<comment type="caution">
    <text evidence="1">The sequence shown here is derived from an EMBL/GenBank/DDBJ whole genome shotgun (WGS) entry which is preliminary data.</text>
</comment>
<dbReference type="RefSeq" id="WP_285663366.1">
    <property type="nucleotide sequence ID" value="NZ_BSTX01000002.1"/>
</dbReference>
<dbReference type="AlphaFoldDB" id="A0A9W6SL16"/>
<dbReference type="InterPro" id="IPR009467">
    <property type="entry name" value="Glycolipid-bd_prot_put"/>
</dbReference>
<reference evidence="1" key="1">
    <citation type="submission" date="2023-03" db="EMBL/GenBank/DDBJ databases">
        <title>Actinorhabdospora filicis NBRC 111898.</title>
        <authorList>
            <person name="Ichikawa N."/>
            <person name="Sato H."/>
            <person name="Tonouchi N."/>
        </authorList>
    </citation>
    <scope>NUCLEOTIDE SEQUENCE</scope>
    <source>
        <strain evidence="1">NBRC 111898</strain>
    </source>
</reference>
<organism evidence="1 2">
    <name type="scientific">Actinorhabdospora filicis</name>
    <dbReference type="NCBI Taxonomy" id="1785913"/>
    <lineage>
        <taxon>Bacteria</taxon>
        <taxon>Bacillati</taxon>
        <taxon>Actinomycetota</taxon>
        <taxon>Actinomycetes</taxon>
        <taxon>Micromonosporales</taxon>
        <taxon>Micromonosporaceae</taxon>
        <taxon>Actinorhabdospora</taxon>
    </lineage>
</organism>
<proteinExistence type="predicted"/>
<evidence type="ECO:0000313" key="2">
    <source>
        <dbReference type="Proteomes" id="UP001165079"/>
    </source>
</evidence>
<protein>
    <recommendedName>
        <fullName evidence="3">Glycolipid-binding domain-containing protein</fullName>
    </recommendedName>
</protein>
<dbReference type="SUPFAM" id="SSF159275">
    <property type="entry name" value="PA1994-like"/>
    <property type="match status" value="1"/>
</dbReference>